<dbReference type="Pfam" id="PF01230">
    <property type="entry name" value="HIT"/>
    <property type="match status" value="1"/>
</dbReference>
<gene>
    <name evidence="3" type="ORF">WOB96_08705</name>
</gene>
<accession>A0ABU9DAI7</accession>
<comment type="caution">
    <text evidence="3">The sequence shown here is derived from an EMBL/GenBank/DDBJ whole genome shotgun (WGS) entry which is preliminary data.</text>
</comment>
<dbReference type="RefSeq" id="WP_341370905.1">
    <property type="nucleotide sequence ID" value="NZ_JBBPCO010000008.1"/>
</dbReference>
<keyword evidence="3" id="KW-0808">Transferase</keyword>
<organism evidence="3 4">
    <name type="scientific">Thermithiobacillus plumbiphilus</name>
    <dbReference type="NCBI Taxonomy" id="1729899"/>
    <lineage>
        <taxon>Bacteria</taxon>
        <taxon>Pseudomonadati</taxon>
        <taxon>Pseudomonadota</taxon>
        <taxon>Acidithiobacillia</taxon>
        <taxon>Acidithiobacillales</taxon>
        <taxon>Thermithiobacillaceae</taxon>
        <taxon>Thermithiobacillus</taxon>
    </lineage>
</organism>
<dbReference type="InterPro" id="IPR001310">
    <property type="entry name" value="Histidine_triad_HIT"/>
</dbReference>
<feature type="short sequence motif" description="Histidine triad motif" evidence="1">
    <location>
        <begin position="91"/>
        <end position="95"/>
    </location>
</feature>
<dbReference type="PANTHER" id="PTHR46648">
    <property type="entry name" value="HIT FAMILY PROTEIN 1"/>
    <property type="match status" value="1"/>
</dbReference>
<dbReference type="GO" id="GO:0032259">
    <property type="term" value="P:methylation"/>
    <property type="evidence" value="ECO:0007669"/>
    <property type="project" value="UniProtKB-KW"/>
</dbReference>
<evidence type="ECO:0000256" key="1">
    <source>
        <dbReference type="PROSITE-ProRule" id="PRU00464"/>
    </source>
</evidence>
<dbReference type="PRINTS" id="PR00332">
    <property type="entry name" value="HISTRIAD"/>
</dbReference>
<evidence type="ECO:0000259" key="2">
    <source>
        <dbReference type="PROSITE" id="PS51084"/>
    </source>
</evidence>
<protein>
    <submittedName>
        <fullName evidence="3">HIT family protein</fullName>
        <ecNumber evidence="3">2.1.1.-</ecNumber>
    </submittedName>
</protein>
<dbReference type="Proteomes" id="UP001446205">
    <property type="component" value="Unassembled WGS sequence"/>
</dbReference>
<keyword evidence="4" id="KW-1185">Reference proteome</keyword>
<feature type="domain" description="HIT" evidence="2">
    <location>
        <begin position="4"/>
        <end position="107"/>
    </location>
</feature>
<dbReference type="InterPro" id="IPR011146">
    <property type="entry name" value="HIT-like"/>
</dbReference>
<reference evidence="3 4" key="1">
    <citation type="submission" date="2024-04" db="EMBL/GenBank/DDBJ databases">
        <authorList>
            <person name="Abashina T."/>
            <person name="Shaikin A."/>
        </authorList>
    </citation>
    <scope>NUCLEOTIDE SEQUENCE [LARGE SCALE GENOMIC DNA]</scope>
    <source>
        <strain evidence="3 4">AAFK</strain>
    </source>
</reference>
<keyword evidence="3" id="KW-0489">Methyltransferase</keyword>
<evidence type="ECO:0000313" key="4">
    <source>
        <dbReference type="Proteomes" id="UP001446205"/>
    </source>
</evidence>
<dbReference type="GO" id="GO:0008168">
    <property type="term" value="F:methyltransferase activity"/>
    <property type="evidence" value="ECO:0007669"/>
    <property type="project" value="UniProtKB-KW"/>
</dbReference>
<dbReference type="PROSITE" id="PS51084">
    <property type="entry name" value="HIT_2"/>
    <property type="match status" value="1"/>
</dbReference>
<proteinExistence type="predicted"/>
<dbReference type="PANTHER" id="PTHR46648:SF1">
    <property type="entry name" value="ADENOSINE 5'-MONOPHOSPHORAMIDASE HNT1"/>
    <property type="match status" value="1"/>
</dbReference>
<dbReference type="EMBL" id="JBBPCO010000008">
    <property type="protein sequence ID" value="MEK8089847.1"/>
    <property type="molecule type" value="Genomic_DNA"/>
</dbReference>
<name>A0ABU9DAI7_9PROT</name>
<evidence type="ECO:0000313" key="3">
    <source>
        <dbReference type="EMBL" id="MEK8089847.1"/>
    </source>
</evidence>
<dbReference type="InterPro" id="IPR036265">
    <property type="entry name" value="HIT-like_sf"/>
</dbReference>
<dbReference type="Gene3D" id="3.30.428.10">
    <property type="entry name" value="HIT-like"/>
    <property type="match status" value="1"/>
</dbReference>
<dbReference type="SUPFAM" id="SSF54197">
    <property type="entry name" value="HIT-like"/>
    <property type="match status" value="1"/>
</dbReference>
<sequence>MSTIFTRIIRGEIPAQKLLEDERYLAFLDTRPVAAGHTLVIPKQEHDYIFTLDDETLAGLLPFAKRVVPALEQVTGCLRVGVMVAGLEVPHTHVHLIPMQAISDLNFARARQATSEELADMGERIRAALSKS</sequence>
<dbReference type="EC" id="2.1.1.-" evidence="3"/>